<protein>
    <submittedName>
        <fullName evidence="3">CAAX amino terminal protease self-immunity</fullName>
    </submittedName>
</protein>
<organism evidence="3 4">
    <name type="scientific">Corynebacterium glaucum</name>
    <dbReference type="NCBI Taxonomy" id="187491"/>
    <lineage>
        <taxon>Bacteria</taxon>
        <taxon>Bacillati</taxon>
        <taxon>Actinomycetota</taxon>
        <taxon>Actinomycetes</taxon>
        <taxon>Mycobacteriales</taxon>
        <taxon>Corynebacteriaceae</taxon>
        <taxon>Corynebacterium</taxon>
    </lineage>
</organism>
<dbReference type="OrthoDB" id="4424461at2"/>
<feature type="transmembrane region" description="Helical" evidence="1">
    <location>
        <begin position="45"/>
        <end position="66"/>
    </location>
</feature>
<dbReference type="KEGG" id="cgv:CGLAU_09060"/>
<dbReference type="InterPro" id="IPR003675">
    <property type="entry name" value="Rce1/LyrA-like_dom"/>
</dbReference>
<dbReference type="RefSeq" id="WP_095660404.1">
    <property type="nucleotide sequence ID" value="NZ_CP019688.1"/>
</dbReference>
<gene>
    <name evidence="3" type="ORF">CGLAU_09060</name>
</gene>
<keyword evidence="1" id="KW-0812">Transmembrane</keyword>
<keyword evidence="1" id="KW-1133">Transmembrane helix</keyword>
<feature type="transmembrane region" description="Helical" evidence="1">
    <location>
        <begin position="78"/>
        <end position="100"/>
    </location>
</feature>
<proteinExistence type="predicted"/>
<reference evidence="3 4" key="1">
    <citation type="submission" date="2016-12" db="EMBL/GenBank/DDBJ databases">
        <authorList>
            <person name="Song W.-J."/>
            <person name="Kurnit D.M."/>
        </authorList>
    </citation>
    <scope>NUCLEOTIDE SEQUENCE [LARGE SCALE GENOMIC DNA]</scope>
    <source>
        <strain evidence="3 4">DSM 30827</strain>
    </source>
</reference>
<feature type="domain" description="CAAX prenyl protease 2/Lysostaphin resistance protein A-like" evidence="2">
    <location>
        <begin position="119"/>
        <end position="214"/>
    </location>
</feature>
<keyword evidence="3" id="KW-0378">Hydrolase</keyword>
<accession>A0A1Q2HY38</accession>
<name>A0A1Q2HY38_9CORY</name>
<feature type="transmembrane region" description="Helical" evidence="1">
    <location>
        <begin position="229"/>
        <end position="249"/>
    </location>
</feature>
<keyword evidence="3" id="KW-0645">Protease</keyword>
<dbReference type="PANTHER" id="PTHR39430">
    <property type="entry name" value="MEMBRANE-ASSOCIATED PROTEASE-RELATED"/>
    <property type="match status" value="1"/>
</dbReference>
<keyword evidence="4" id="KW-1185">Reference proteome</keyword>
<evidence type="ECO:0000313" key="3">
    <source>
        <dbReference type="EMBL" id="AQQ15765.1"/>
    </source>
</evidence>
<sequence length="260" mass="28251">MKPRIPVNAWGLALRAVVAIALLDVANKIRVPLHQLAGDSPLVEAALWCLTPAVIVAFVTAWVRWVERSRIDWSGARGLVGGTLIVAVPMVVGWVILAAVQGRGPAIEDAEGVPLAAVVVWILVRSYLLQGIPEELIFRGWLFDVTRHREALTIAWTTVAFTLPHLMSSGGQTSALDHILYLTVPLGMSILGAALVYTFGSFWWAAGSHGGMHLMLAVLSLIYPLELNSLTWVVLGLAQVLFGAALLWYRRSRRQAKAPA</sequence>
<dbReference type="EMBL" id="CP019688">
    <property type="protein sequence ID" value="AQQ15765.1"/>
    <property type="molecule type" value="Genomic_DNA"/>
</dbReference>
<dbReference type="Proteomes" id="UP000217209">
    <property type="component" value="Chromosome"/>
</dbReference>
<dbReference type="GO" id="GO:0004175">
    <property type="term" value="F:endopeptidase activity"/>
    <property type="evidence" value="ECO:0007669"/>
    <property type="project" value="UniProtKB-ARBA"/>
</dbReference>
<keyword evidence="1" id="KW-0472">Membrane</keyword>
<dbReference type="Pfam" id="PF02517">
    <property type="entry name" value="Rce1-like"/>
    <property type="match status" value="1"/>
</dbReference>
<dbReference type="GO" id="GO:0006508">
    <property type="term" value="P:proteolysis"/>
    <property type="evidence" value="ECO:0007669"/>
    <property type="project" value="UniProtKB-KW"/>
</dbReference>
<dbReference type="GO" id="GO:0080120">
    <property type="term" value="P:CAAX-box protein maturation"/>
    <property type="evidence" value="ECO:0007669"/>
    <property type="project" value="UniProtKB-ARBA"/>
</dbReference>
<evidence type="ECO:0000256" key="1">
    <source>
        <dbReference type="SAM" id="Phobius"/>
    </source>
</evidence>
<dbReference type="AlphaFoldDB" id="A0A1Q2HY38"/>
<feature type="transmembrane region" description="Helical" evidence="1">
    <location>
        <begin position="7"/>
        <end position="25"/>
    </location>
</feature>
<evidence type="ECO:0000259" key="2">
    <source>
        <dbReference type="Pfam" id="PF02517"/>
    </source>
</evidence>
<evidence type="ECO:0000313" key="4">
    <source>
        <dbReference type="Proteomes" id="UP000217209"/>
    </source>
</evidence>
<dbReference type="PANTHER" id="PTHR39430:SF1">
    <property type="entry name" value="PROTEASE"/>
    <property type="match status" value="1"/>
</dbReference>
<feature type="transmembrane region" description="Helical" evidence="1">
    <location>
        <begin position="112"/>
        <end position="129"/>
    </location>
</feature>
<feature type="transmembrane region" description="Helical" evidence="1">
    <location>
        <begin position="179"/>
        <end position="197"/>
    </location>
</feature>